<accession>A0A318KBS6</accession>
<gene>
    <name evidence="1" type="ORF">DFR70_1011000</name>
</gene>
<keyword evidence="2" id="KW-1185">Reference proteome</keyword>
<comment type="caution">
    <text evidence="1">The sequence shown here is derived from an EMBL/GenBank/DDBJ whole genome shotgun (WGS) entry which is preliminary data.</text>
</comment>
<evidence type="ECO:0000313" key="1">
    <source>
        <dbReference type="EMBL" id="PXX71566.1"/>
    </source>
</evidence>
<proteinExistence type="predicted"/>
<name>A0A318KBS6_9NOCA</name>
<dbReference type="Proteomes" id="UP000247569">
    <property type="component" value="Unassembled WGS sequence"/>
</dbReference>
<sequence length="396" mass="42693">MNDDIIIRIGHRDEANQQPFPPFHRLFEYTDFFPRSVTVRRGDRVNFQTQPFSFDIVALAADENLARAAYPIIELNHDDPPTLGTGLPSLSFGDGAFPVTGGSTSGGGLIDRSRGKGPPAVGAVQFGQPPGVFRGGDTVEIIGPTVGWDIEQRPATIDQIIEIDAPVGTYAFFDMLHPATRGTLTVVADGDVSTQAELDAAAERQFETARTAALSVEEQLCEIDLCTGQFGERDVVVLVGASAAAGRVLINEFFPRNPLEVMPGDRVHFCWTNAYGVHAVGFAEHPGKLRSPFGFTAPDGTYEATDNIFNAPPPAKYLRPGPRAYRFSCDPGTAPDGTALTRRAGGIGSGLLVGSRYGLGPTARSWSVRINDGTEKGDHHFFDAVHPWMEGVLRVR</sequence>
<organism evidence="1 2">
    <name type="scientific">Nocardia tenerifensis</name>
    <dbReference type="NCBI Taxonomy" id="228006"/>
    <lineage>
        <taxon>Bacteria</taxon>
        <taxon>Bacillati</taxon>
        <taxon>Actinomycetota</taxon>
        <taxon>Actinomycetes</taxon>
        <taxon>Mycobacteriales</taxon>
        <taxon>Nocardiaceae</taxon>
        <taxon>Nocardia</taxon>
    </lineage>
</organism>
<reference evidence="1 2" key="1">
    <citation type="submission" date="2018-05" db="EMBL/GenBank/DDBJ databases">
        <title>Genomic Encyclopedia of Type Strains, Phase IV (KMG-IV): sequencing the most valuable type-strain genomes for metagenomic binning, comparative biology and taxonomic classification.</title>
        <authorList>
            <person name="Goeker M."/>
        </authorList>
    </citation>
    <scope>NUCLEOTIDE SEQUENCE [LARGE SCALE GENOMIC DNA]</scope>
    <source>
        <strain evidence="1 2">DSM 44704</strain>
    </source>
</reference>
<dbReference type="AlphaFoldDB" id="A0A318KBS6"/>
<protein>
    <submittedName>
        <fullName evidence="1">Uncharacterized protein</fullName>
    </submittedName>
</protein>
<evidence type="ECO:0000313" key="2">
    <source>
        <dbReference type="Proteomes" id="UP000247569"/>
    </source>
</evidence>
<dbReference type="EMBL" id="QJKF01000001">
    <property type="protein sequence ID" value="PXX71566.1"/>
    <property type="molecule type" value="Genomic_DNA"/>
</dbReference>
<dbReference type="RefSeq" id="WP_040731228.1">
    <property type="nucleotide sequence ID" value="NZ_QJKF01000001.1"/>
</dbReference>